<keyword evidence="2" id="KW-1185">Reference proteome</keyword>
<evidence type="ECO:0000313" key="2">
    <source>
        <dbReference type="Proteomes" id="UP001054945"/>
    </source>
</evidence>
<organism evidence="1 2">
    <name type="scientific">Caerostris extrusa</name>
    <name type="common">Bark spider</name>
    <name type="synonym">Caerostris bankana</name>
    <dbReference type="NCBI Taxonomy" id="172846"/>
    <lineage>
        <taxon>Eukaryota</taxon>
        <taxon>Metazoa</taxon>
        <taxon>Ecdysozoa</taxon>
        <taxon>Arthropoda</taxon>
        <taxon>Chelicerata</taxon>
        <taxon>Arachnida</taxon>
        <taxon>Araneae</taxon>
        <taxon>Araneomorphae</taxon>
        <taxon>Entelegynae</taxon>
        <taxon>Araneoidea</taxon>
        <taxon>Araneidae</taxon>
        <taxon>Caerostris</taxon>
    </lineage>
</organism>
<sequence>MHLLPGTNKHTWNFSDNNSKADDPCHDIHFRHHKKLMHGIFENSLHHRNKSTLVKSKAAPGAKISFHGIQHTCFPSRSTSRSWIAFTSTDASEEHLLTQIVI</sequence>
<gene>
    <name evidence="1" type="ORF">CEXT_509821</name>
</gene>
<comment type="caution">
    <text evidence="1">The sequence shown here is derived from an EMBL/GenBank/DDBJ whole genome shotgun (WGS) entry which is preliminary data.</text>
</comment>
<proteinExistence type="predicted"/>
<evidence type="ECO:0000313" key="1">
    <source>
        <dbReference type="EMBL" id="GIX82814.1"/>
    </source>
</evidence>
<dbReference type="Proteomes" id="UP001054945">
    <property type="component" value="Unassembled WGS sequence"/>
</dbReference>
<name>A0AAV4NH82_CAEEX</name>
<dbReference type="AlphaFoldDB" id="A0AAV4NH82"/>
<dbReference type="EMBL" id="BPLR01020815">
    <property type="protein sequence ID" value="GIX82814.1"/>
    <property type="molecule type" value="Genomic_DNA"/>
</dbReference>
<protein>
    <submittedName>
        <fullName evidence="1">Uncharacterized protein</fullName>
    </submittedName>
</protein>
<reference evidence="1 2" key="1">
    <citation type="submission" date="2021-06" db="EMBL/GenBank/DDBJ databases">
        <title>Caerostris extrusa draft genome.</title>
        <authorList>
            <person name="Kono N."/>
            <person name="Arakawa K."/>
        </authorList>
    </citation>
    <scope>NUCLEOTIDE SEQUENCE [LARGE SCALE GENOMIC DNA]</scope>
</reference>
<accession>A0AAV4NH82</accession>